<gene>
    <name evidence="2" type="ORF">D9756_006488</name>
</gene>
<evidence type="ECO:0000256" key="1">
    <source>
        <dbReference type="SAM" id="MobiDB-lite"/>
    </source>
</evidence>
<feature type="region of interest" description="Disordered" evidence="1">
    <location>
        <begin position="1"/>
        <end position="230"/>
    </location>
</feature>
<dbReference type="OrthoDB" id="10550624at2759"/>
<dbReference type="Proteomes" id="UP000559027">
    <property type="component" value="Unassembled WGS sequence"/>
</dbReference>
<dbReference type="AlphaFoldDB" id="A0A8H5LH73"/>
<dbReference type="EMBL" id="JAACJO010000006">
    <property type="protein sequence ID" value="KAF5357008.1"/>
    <property type="molecule type" value="Genomic_DNA"/>
</dbReference>
<accession>A0A8H5LH73</accession>
<sequence length="230" mass="24068">MPANENGQQTHPSHSTHPQDASAYYASGGGPNQTSSPYHGEPQPRESNVQQHSVPYSRPNQMAQYTNPPSPGDTPYRPRPSPTPSFGGGRSQFCEHGVSFDCGYGCHRNTTPISSPSLGGSSDANYSPSSSGPMSRYSSPLSNPPITPNATHGRPAQASLPYRMPPGPSVDAGPQANYGAPGSGTPSPGMNTFPRGQPGYANLPNRMAPGSYMDPASDATRTAKRRSPGS</sequence>
<protein>
    <submittedName>
        <fullName evidence="2">Uncharacterized protein</fullName>
    </submittedName>
</protein>
<proteinExistence type="predicted"/>
<reference evidence="2 3" key="1">
    <citation type="journal article" date="2020" name="ISME J.">
        <title>Uncovering the hidden diversity of litter-decomposition mechanisms in mushroom-forming fungi.</title>
        <authorList>
            <person name="Floudas D."/>
            <person name="Bentzer J."/>
            <person name="Ahren D."/>
            <person name="Johansson T."/>
            <person name="Persson P."/>
            <person name="Tunlid A."/>
        </authorList>
    </citation>
    <scope>NUCLEOTIDE SEQUENCE [LARGE SCALE GENOMIC DNA]</scope>
    <source>
        <strain evidence="2 3">CBS 146.42</strain>
    </source>
</reference>
<evidence type="ECO:0000313" key="3">
    <source>
        <dbReference type="Proteomes" id="UP000559027"/>
    </source>
</evidence>
<name>A0A8H5LH73_9AGAR</name>
<evidence type="ECO:0000313" key="2">
    <source>
        <dbReference type="EMBL" id="KAF5357008.1"/>
    </source>
</evidence>
<keyword evidence="3" id="KW-1185">Reference proteome</keyword>
<feature type="compositionally biased region" description="Polar residues" evidence="1">
    <location>
        <begin position="45"/>
        <end position="67"/>
    </location>
</feature>
<feature type="compositionally biased region" description="Low complexity" evidence="1">
    <location>
        <begin position="127"/>
        <end position="141"/>
    </location>
</feature>
<feature type="compositionally biased region" description="Polar residues" evidence="1">
    <location>
        <begin position="1"/>
        <end position="19"/>
    </location>
</feature>
<organism evidence="2 3">
    <name type="scientific">Leucocoprinus leucothites</name>
    <dbReference type="NCBI Taxonomy" id="201217"/>
    <lineage>
        <taxon>Eukaryota</taxon>
        <taxon>Fungi</taxon>
        <taxon>Dikarya</taxon>
        <taxon>Basidiomycota</taxon>
        <taxon>Agaricomycotina</taxon>
        <taxon>Agaricomycetes</taxon>
        <taxon>Agaricomycetidae</taxon>
        <taxon>Agaricales</taxon>
        <taxon>Agaricineae</taxon>
        <taxon>Agaricaceae</taxon>
        <taxon>Leucocoprinus</taxon>
    </lineage>
</organism>
<feature type="compositionally biased region" description="Polar residues" evidence="1">
    <location>
        <begin position="108"/>
        <end position="126"/>
    </location>
</feature>
<feature type="compositionally biased region" description="Pro residues" evidence="1">
    <location>
        <begin position="68"/>
        <end position="83"/>
    </location>
</feature>
<comment type="caution">
    <text evidence="2">The sequence shown here is derived from an EMBL/GenBank/DDBJ whole genome shotgun (WGS) entry which is preliminary data.</text>
</comment>